<dbReference type="GO" id="GO:0016020">
    <property type="term" value="C:membrane"/>
    <property type="evidence" value="ECO:0007669"/>
    <property type="project" value="UniProtKB-SubCell"/>
</dbReference>
<protein>
    <recommendedName>
        <fullName evidence="6">STAS domain-containing protein</fullName>
    </recommendedName>
</protein>
<dbReference type="Gene3D" id="3.30.750.24">
    <property type="entry name" value="STAS domain"/>
    <property type="match status" value="1"/>
</dbReference>
<organism evidence="7 8">
    <name type="scientific">Bambusicola thoracicus</name>
    <name type="common">Chinese bamboo-partridge</name>
    <name type="synonym">Perdix thoracica</name>
    <dbReference type="NCBI Taxonomy" id="9083"/>
    <lineage>
        <taxon>Eukaryota</taxon>
        <taxon>Metazoa</taxon>
        <taxon>Chordata</taxon>
        <taxon>Craniata</taxon>
        <taxon>Vertebrata</taxon>
        <taxon>Euteleostomi</taxon>
        <taxon>Archelosauria</taxon>
        <taxon>Archosauria</taxon>
        <taxon>Dinosauria</taxon>
        <taxon>Saurischia</taxon>
        <taxon>Theropoda</taxon>
        <taxon>Coelurosauria</taxon>
        <taxon>Aves</taxon>
        <taxon>Neognathae</taxon>
        <taxon>Galloanserae</taxon>
        <taxon>Galliformes</taxon>
        <taxon>Phasianidae</taxon>
        <taxon>Perdicinae</taxon>
        <taxon>Bambusicola</taxon>
    </lineage>
</organism>
<dbReference type="Pfam" id="PF01740">
    <property type="entry name" value="STAS"/>
    <property type="match status" value="1"/>
</dbReference>
<dbReference type="EMBL" id="PPHD01012523">
    <property type="protein sequence ID" value="POI30232.1"/>
    <property type="molecule type" value="Genomic_DNA"/>
</dbReference>
<evidence type="ECO:0000259" key="6">
    <source>
        <dbReference type="PROSITE" id="PS50801"/>
    </source>
</evidence>
<keyword evidence="3 5" id="KW-1133">Transmembrane helix</keyword>
<comment type="subcellular location">
    <subcellularLocation>
        <location evidence="1">Membrane</location>
        <topology evidence="1">Multi-pass membrane protein</topology>
    </subcellularLocation>
</comment>
<proteinExistence type="predicted"/>
<evidence type="ECO:0000256" key="3">
    <source>
        <dbReference type="ARBA" id="ARBA00022989"/>
    </source>
</evidence>
<sequence length="527" mass="56027">FQGCSLPAARNALVVLAAGLVAYSFQVSGSQPLTLTGSVPRGLPPFRPPPFSKAAPNGTVPFGRMVQDMGAGLAVVPLVGVLETVAIAKAFASQNDYRIDANQELLAMGKAVGLAGMGGLSPIWSRGGDSGDTDRAVHPQLLSFLTAGTANILGSFFSSYPITGSFGRWWVGGTRLASSPPSGACPGAVQAAGGAAHGSLFQDSGECPDRGLHPHGGACHRYCLSPCCSWPRRAPVHGGAWLRHRCCPTGTLVLLSLAYLTSLFCYIPKAALAAVIISAVVPMFDARIFRMLWRVKRLDLIPLCVTFLLCFWEVQYGIMAGVLVSAILLLYSVARPPIKVLEQGVLLVQPGSSLHFPAADHLQDIIRDRVLAASPPCSVILDCHHVSSIDYTAVVGLAELLQELHKHGISLVFCSLQSGSRHRAPQPRFSALRTRFSEPCWPQTWMDSDIFPAGRRQVRLQRDTLMAAGEQEPPGSRGSEAEPWLNPALLFPLPHSACCSEAELGSSRAACIDSTGESSLLPAGLIQ</sequence>
<reference evidence="7 8" key="1">
    <citation type="submission" date="2018-01" db="EMBL/GenBank/DDBJ databases">
        <title>Comparison of the Chinese Bamboo Partridge and Red Junglefowl genome sequences highlights the importance of demography in genome evolution.</title>
        <authorList>
            <person name="Tiley G.P."/>
            <person name="Kimball R.T."/>
            <person name="Braun E.L."/>
            <person name="Burleigh J.G."/>
        </authorList>
    </citation>
    <scope>NUCLEOTIDE SEQUENCE [LARGE SCALE GENOMIC DNA]</scope>
    <source>
        <strain evidence="7">RTK389</strain>
        <tissue evidence="7">Blood</tissue>
    </source>
</reference>
<keyword evidence="2 5" id="KW-0812">Transmembrane</keyword>
<dbReference type="OrthoDB" id="288203at2759"/>
<gene>
    <name evidence="7" type="ORF">CIB84_006017</name>
</gene>
<feature type="transmembrane region" description="Helical" evidence="5">
    <location>
        <begin position="300"/>
        <end position="331"/>
    </location>
</feature>
<evidence type="ECO:0000313" key="8">
    <source>
        <dbReference type="Proteomes" id="UP000237246"/>
    </source>
</evidence>
<feature type="domain" description="STAS" evidence="6">
    <location>
        <begin position="343"/>
        <end position="417"/>
    </location>
</feature>
<dbReference type="InterPro" id="IPR011547">
    <property type="entry name" value="SLC26A/SulP_dom"/>
</dbReference>
<evidence type="ECO:0000256" key="5">
    <source>
        <dbReference type="SAM" id="Phobius"/>
    </source>
</evidence>
<dbReference type="Pfam" id="PF00916">
    <property type="entry name" value="Sulfate_transp"/>
    <property type="match status" value="2"/>
</dbReference>
<name>A0A2P4T1J7_BAMTH</name>
<keyword evidence="4 5" id="KW-0472">Membrane</keyword>
<dbReference type="SUPFAM" id="SSF52091">
    <property type="entry name" value="SpoIIaa-like"/>
    <property type="match status" value="1"/>
</dbReference>
<dbReference type="Proteomes" id="UP000237246">
    <property type="component" value="Unassembled WGS sequence"/>
</dbReference>
<dbReference type="AlphaFoldDB" id="A0A2P4T1J7"/>
<feature type="non-terminal residue" evidence="7">
    <location>
        <position position="1"/>
    </location>
</feature>
<evidence type="ECO:0000256" key="4">
    <source>
        <dbReference type="ARBA" id="ARBA00023136"/>
    </source>
</evidence>
<dbReference type="CDD" id="cd07042">
    <property type="entry name" value="STAS_SulP_like_sulfate_transporter"/>
    <property type="match status" value="1"/>
</dbReference>
<keyword evidence="8" id="KW-1185">Reference proteome</keyword>
<dbReference type="InterPro" id="IPR036513">
    <property type="entry name" value="STAS_dom_sf"/>
</dbReference>
<evidence type="ECO:0000256" key="2">
    <source>
        <dbReference type="ARBA" id="ARBA00022692"/>
    </source>
</evidence>
<evidence type="ECO:0000313" key="7">
    <source>
        <dbReference type="EMBL" id="POI30232.1"/>
    </source>
</evidence>
<feature type="transmembrane region" description="Helical" evidence="5">
    <location>
        <begin position="252"/>
        <end position="280"/>
    </location>
</feature>
<dbReference type="PANTHER" id="PTHR11814">
    <property type="entry name" value="SULFATE TRANSPORTER"/>
    <property type="match status" value="1"/>
</dbReference>
<accession>A0A2P4T1J7</accession>
<comment type="caution">
    <text evidence="7">The sequence shown here is derived from an EMBL/GenBank/DDBJ whole genome shotgun (WGS) entry which is preliminary data.</text>
</comment>
<evidence type="ECO:0000256" key="1">
    <source>
        <dbReference type="ARBA" id="ARBA00004141"/>
    </source>
</evidence>
<dbReference type="InterPro" id="IPR002645">
    <property type="entry name" value="STAS_dom"/>
</dbReference>
<dbReference type="GO" id="GO:0055085">
    <property type="term" value="P:transmembrane transport"/>
    <property type="evidence" value="ECO:0007669"/>
    <property type="project" value="InterPro"/>
</dbReference>
<dbReference type="PROSITE" id="PS50801">
    <property type="entry name" value="STAS"/>
    <property type="match status" value="1"/>
</dbReference>
<dbReference type="InterPro" id="IPR001902">
    <property type="entry name" value="SLC26A/SulP_fam"/>
</dbReference>